<keyword evidence="5" id="KW-0046">Antibiotic resistance</keyword>
<dbReference type="SMART" id="SM00382">
    <property type="entry name" value="AAA"/>
    <property type="match status" value="1"/>
</dbReference>
<dbReference type="InterPro" id="IPR050763">
    <property type="entry name" value="ABC_transporter_ATP-binding"/>
</dbReference>
<sequence>MNTGTQSLAAEPPGQPSVAVAVRELRKTFPGVVAVDEVSFSVRVGEVFCLLGPNGAGKTTTVECLAGALTPDAGRVEVLGLDPAKDRAQVRELVGYQMQASVLPATLRVEEAAKLFASFYPAPIAIEELLQTVGLKDQRKRAFGKLSGGEKQRLSIALALVGSPRIVVLDELTTGLDPQGRRSVWHLIEQIKARGVTIILVSHYLDEVQRLADRLAIIAAGRTQFVGTPAELRAAAAVRSHATQTLEDAYLTFLDTIDPSNAGRAA</sequence>
<reference evidence="7 8" key="1">
    <citation type="submission" date="2016-12" db="EMBL/GenBank/DDBJ databases">
        <title>Complete genome sequence of Microbacterium aurum KACC 15219.</title>
        <authorList>
            <person name="Jung Y."/>
            <person name="Shin J.-H."/>
            <person name="Lee Y.-J."/>
            <person name="Yi H."/>
            <person name="Bahn Y.-S."/>
            <person name="Kim J.F."/>
            <person name="Lee D.-W."/>
        </authorList>
    </citation>
    <scope>NUCLEOTIDE SEQUENCE [LARGE SCALE GENOMIC DNA]</scope>
    <source>
        <strain evidence="7 8">KACC 15219</strain>
    </source>
</reference>
<protein>
    <submittedName>
        <fullName evidence="7">ABC transporter ATP-binding protein</fullName>
    </submittedName>
</protein>
<name>A0A1P8U5E9_9MICO</name>
<dbReference type="PANTHER" id="PTHR42711:SF16">
    <property type="entry name" value="ABC TRANSPORTER ATP-BINDING PROTEIN"/>
    <property type="match status" value="1"/>
</dbReference>
<evidence type="ECO:0000256" key="1">
    <source>
        <dbReference type="ARBA" id="ARBA00004202"/>
    </source>
</evidence>
<gene>
    <name evidence="7" type="ORF">BOH66_02840</name>
</gene>
<comment type="subcellular location">
    <subcellularLocation>
        <location evidence="1">Cell membrane</location>
        <topology evidence="1">Peripheral membrane protein</topology>
    </subcellularLocation>
</comment>
<dbReference type="Pfam" id="PF00005">
    <property type="entry name" value="ABC_tran"/>
    <property type="match status" value="1"/>
</dbReference>
<dbReference type="STRING" id="36805.BOH66_02840"/>
<dbReference type="GO" id="GO:0016887">
    <property type="term" value="F:ATP hydrolysis activity"/>
    <property type="evidence" value="ECO:0007669"/>
    <property type="project" value="InterPro"/>
</dbReference>
<dbReference type="KEGG" id="maur:BOH66_02840"/>
<evidence type="ECO:0000256" key="4">
    <source>
        <dbReference type="ARBA" id="ARBA00022840"/>
    </source>
</evidence>
<evidence type="ECO:0000313" key="8">
    <source>
        <dbReference type="Proteomes" id="UP000187185"/>
    </source>
</evidence>
<dbReference type="InterPro" id="IPR017871">
    <property type="entry name" value="ABC_transporter-like_CS"/>
</dbReference>
<accession>A0A1P8U5E9</accession>
<dbReference type="Proteomes" id="UP000187185">
    <property type="component" value="Chromosome"/>
</dbReference>
<dbReference type="SUPFAM" id="SSF52540">
    <property type="entry name" value="P-loop containing nucleoside triphosphate hydrolases"/>
    <property type="match status" value="1"/>
</dbReference>
<evidence type="ECO:0000259" key="6">
    <source>
        <dbReference type="PROSITE" id="PS50893"/>
    </source>
</evidence>
<dbReference type="GO" id="GO:0005524">
    <property type="term" value="F:ATP binding"/>
    <property type="evidence" value="ECO:0007669"/>
    <property type="project" value="UniProtKB-KW"/>
</dbReference>
<dbReference type="InterPro" id="IPR027417">
    <property type="entry name" value="P-loop_NTPase"/>
</dbReference>
<dbReference type="OrthoDB" id="9804819at2"/>
<dbReference type="InterPro" id="IPR003593">
    <property type="entry name" value="AAA+_ATPase"/>
</dbReference>
<evidence type="ECO:0000256" key="3">
    <source>
        <dbReference type="ARBA" id="ARBA00022741"/>
    </source>
</evidence>
<proteinExistence type="predicted"/>
<keyword evidence="8" id="KW-1185">Reference proteome</keyword>
<dbReference type="InterPro" id="IPR003439">
    <property type="entry name" value="ABC_transporter-like_ATP-bd"/>
</dbReference>
<keyword evidence="4 7" id="KW-0067">ATP-binding</keyword>
<dbReference type="GO" id="GO:0005886">
    <property type="term" value="C:plasma membrane"/>
    <property type="evidence" value="ECO:0007669"/>
    <property type="project" value="UniProtKB-SubCell"/>
</dbReference>
<evidence type="ECO:0000313" key="7">
    <source>
        <dbReference type="EMBL" id="APZ33338.1"/>
    </source>
</evidence>
<dbReference type="Gene3D" id="3.40.50.300">
    <property type="entry name" value="P-loop containing nucleotide triphosphate hydrolases"/>
    <property type="match status" value="1"/>
</dbReference>
<feature type="domain" description="ABC transporter" evidence="6">
    <location>
        <begin position="20"/>
        <end position="245"/>
    </location>
</feature>
<keyword evidence="2" id="KW-0813">Transport</keyword>
<evidence type="ECO:0000256" key="5">
    <source>
        <dbReference type="ARBA" id="ARBA00023251"/>
    </source>
</evidence>
<dbReference type="EMBL" id="CP018762">
    <property type="protein sequence ID" value="APZ33338.1"/>
    <property type="molecule type" value="Genomic_DNA"/>
</dbReference>
<dbReference type="PROSITE" id="PS50893">
    <property type="entry name" value="ABC_TRANSPORTER_2"/>
    <property type="match status" value="1"/>
</dbReference>
<keyword evidence="3" id="KW-0547">Nucleotide-binding</keyword>
<evidence type="ECO:0000256" key="2">
    <source>
        <dbReference type="ARBA" id="ARBA00022448"/>
    </source>
</evidence>
<dbReference type="PANTHER" id="PTHR42711">
    <property type="entry name" value="ABC TRANSPORTER ATP-BINDING PROTEIN"/>
    <property type="match status" value="1"/>
</dbReference>
<organism evidence="7 8">
    <name type="scientific">Microbacterium aurum</name>
    <dbReference type="NCBI Taxonomy" id="36805"/>
    <lineage>
        <taxon>Bacteria</taxon>
        <taxon>Bacillati</taxon>
        <taxon>Actinomycetota</taxon>
        <taxon>Actinomycetes</taxon>
        <taxon>Micrococcales</taxon>
        <taxon>Microbacteriaceae</taxon>
        <taxon>Microbacterium</taxon>
    </lineage>
</organism>
<dbReference type="CDD" id="cd03263">
    <property type="entry name" value="ABC_subfamily_A"/>
    <property type="match status" value="1"/>
</dbReference>
<dbReference type="RefSeq" id="WP_076689102.1">
    <property type="nucleotide sequence ID" value="NZ_CP018762.1"/>
</dbReference>
<dbReference type="PROSITE" id="PS00211">
    <property type="entry name" value="ABC_TRANSPORTER_1"/>
    <property type="match status" value="1"/>
</dbReference>
<dbReference type="AlphaFoldDB" id="A0A1P8U5E9"/>
<dbReference type="GO" id="GO:0046677">
    <property type="term" value="P:response to antibiotic"/>
    <property type="evidence" value="ECO:0007669"/>
    <property type="project" value="UniProtKB-KW"/>
</dbReference>